<dbReference type="Gene3D" id="2.30.180.10">
    <property type="entry name" value="FAS1 domain"/>
    <property type="match status" value="1"/>
</dbReference>
<dbReference type="SUPFAM" id="SSF82153">
    <property type="entry name" value="FAS1 domain"/>
    <property type="match status" value="1"/>
</dbReference>
<sequence>MWHVITAVSAQGGEGEDASESVAVLAAASGDASWLAAALEAAGLSDELAEGFVGTVFVPTDEAFGKLAEQLGLSEEEVLADTELLAQVLPYHVVPGQALTAGDLEDGEILQTQLGGQAGELKYTEVNGNPHLGTTSGQRAKVVKADLQAGFAVVHLVDKVLVPGAEFFEGGDFSIAEAPAPAPEPVPEPSPSPPPSPVLSPPPPSPLPPRPPLPVVLCMHVVEAGEFLSSLAETYATTNDALLAINPQITKPDSIPLGSTINVPCKKA</sequence>
<dbReference type="OrthoDB" id="513636at2759"/>
<protein>
    <recommendedName>
        <fullName evidence="6">FAS1 domain-containing protein</fullName>
    </recommendedName>
</protein>
<dbReference type="GeneID" id="17356443"/>
<name>E1ZAX3_CHLVA</name>
<dbReference type="RefSeq" id="XP_005849026.1">
    <property type="nucleotide sequence ID" value="XM_005848964.1"/>
</dbReference>
<evidence type="ECO:0000256" key="1">
    <source>
        <dbReference type="SAM" id="MobiDB-lite"/>
    </source>
</evidence>
<dbReference type="InterPro" id="IPR036378">
    <property type="entry name" value="FAS1_dom_sf"/>
</dbReference>
<dbReference type="PANTHER" id="PTHR10900">
    <property type="entry name" value="PERIOSTIN-RELATED"/>
    <property type="match status" value="1"/>
</dbReference>
<evidence type="ECO:0000313" key="4">
    <source>
        <dbReference type="EMBL" id="EFN56924.1"/>
    </source>
</evidence>
<dbReference type="Gene3D" id="3.10.350.10">
    <property type="entry name" value="LysM domain"/>
    <property type="match status" value="1"/>
</dbReference>
<organism evidence="5">
    <name type="scientific">Chlorella variabilis</name>
    <name type="common">Green alga</name>
    <dbReference type="NCBI Taxonomy" id="554065"/>
    <lineage>
        <taxon>Eukaryota</taxon>
        <taxon>Viridiplantae</taxon>
        <taxon>Chlorophyta</taxon>
        <taxon>core chlorophytes</taxon>
        <taxon>Trebouxiophyceae</taxon>
        <taxon>Chlorellales</taxon>
        <taxon>Chlorellaceae</taxon>
        <taxon>Chlorella clade</taxon>
        <taxon>Chlorella</taxon>
    </lineage>
</organism>
<dbReference type="EMBL" id="GL433840">
    <property type="protein sequence ID" value="EFN56924.1"/>
    <property type="molecule type" value="Genomic_DNA"/>
</dbReference>
<dbReference type="Proteomes" id="UP000008141">
    <property type="component" value="Unassembled WGS sequence"/>
</dbReference>
<dbReference type="PANTHER" id="PTHR10900:SF77">
    <property type="entry name" value="FI19380P1"/>
    <property type="match status" value="1"/>
</dbReference>
<accession>E1ZAX3</accession>
<reference evidence="4 5" key="1">
    <citation type="journal article" date="2010" name="Plant Cell">
        <title>The Chlorella variabilis NC64A genome reveals adaptation to photosymbiosis, coevolution with viruses, and cryptic sex.</title>
        <authorList>
            <person name="Blanc G."/>
            <person name="Duncan G."/>
            <person name="Agarkova I."/>
            <person name="Borodovsky M."/>
            <person name="Gurnon J."/>
            <person name="Kuo A."/>
            <person name="Lindquist E."/>
            <person name="Lucas S."/>
            <person name="Pangilinan J."/>
            <person name="Polle J."/>
            <person name="Salamov A."/>
            <person name="Terry A."/>
            <person name="Yamada T."/>
            <person name="Dunigan D.D."/>
            <person name="Grigoriev I.V."/>
            <person name="Claverie J.M."/>
            <person name="Van Etten J.L."/>
        </authorList>
    </citation>
    <scope>NUCLEOTIDE SEQUENCE [LARGE SCALE GENOMIC DNA]</scope>
    <source>
        <strain evidence="4 5">NC64A</strain>
    </source>
</reference>
<dbReference type="AlphaFoldDB" id="E1ZAX3"/>
<dbReference type="PROSITE" id="PS50213">
    <property type="entry name" value="FAS1"/>
    <property type="match status" value="1"/>
</dbReference>
<dbReference type="Pfam" id="PF02469">
    <property type="entry name" value="Fasciclin"/>
    <property type="match status" value="1"/>
</dbReference>
<feature type="compositionally biased region" description="Pro residues" evidence="1">
    <location>
        <begin position="180"/>
        <end position="207"/>
    </location>
</feature>
<evidence type="ECO:0008006" key="6">
    <source>
        <dbReference type="Google" id="ProtNLM"/>
    </source>
</evidence>
<dbReference type="InterPro" id="IPR036779">
    <property type="entry name" value="LysM_dom_sf"/>
</dbReference>
<dbReference type="PROSITE" id="PS51782">
    <property type="entry name" value="LYSM"/>
    <property type="match status" value="1"/>
</dbReference>
<dbReference type="KEGG" id="cvr:CHLNCDRAFT_143442"/>
<feature type="domain" description="LysM" evidence="3">
    <location>
        <begin position="218"/>
        <end position="263"/>
    </location>
</feature>
<dbReference type="InParanoid" id="E1ZAX3"/>
<dbReference type="InterPro" id="IPR000782">
    <property type="entry name" value="FAS1_domain"/>
</dbReference>
<proteinExistence type="predicted"/>
<dbReference type="InterPro" id="IPR018392">
    <property type="entry name" value="LysM"/>
</dbReference>
<keyword evidence="5" id="KW-1185">Reference proteome</keyword>
<evidence type="ECO:0000313" key="5">
    <source>
        <dbReference type="Proteomes" id="UP000008141"/>
    </source>
</evidence>
<dbReference type="GO" id="GO:0005615">
    <property type="term" value="C:extracellular space"/>
    <property type="evidence" value="ECO:0007669"/>
    <property type="project" value="TreeGrafter"/>
</dbReference>
<dbReference type="SMART" id="SM00257">
    <property type="entry name" value="LysM"/>
    <property type="match status" value="1"/>
</dbReference>
<dbReference type="FunCoup" id="E1ZAX3">
    <property type="interactions" value="318"/>
</dbReference>
<evidence type="ECO:0000259" key="2">
    <source>
        <dbReference type="PROSITE" id="PS50213"/>
    </source>
</evidence>
<dbReference type="SUPFAM" id="SSF54106">
    <property type="entry name" value="LysM domain"/>
    <property type="match status" value="1"/>
</dbReference>
<feature type="domain" description="FAS1" evidence="2">
    <location>
        <begin position="19"/>
        <end position="161"/>
    </location>
</feature>
<gene>
    <name evidence="4" type="ORF">CHLNCDRAFT_143442</name>
</gene>
<dbReference type="InterPro" id="IPR050904">
    <property type="entry name" value="Adhesion/Biosynth-related"/>
</dbReference>
<evidence type="ECO:0000259" key="3">
    <source>
        <dbReference type="PROSITE" id="PS51782"/>
    </source>
</evidence>
<feature type="region of interest" description="Disordered" evidence="1">
    <location>
        <begin position="176"/>
        <end position="207"/>
    </location>
</feature>
<dbReference type="Pfam" id="PF01476">
    <property type="entry name" value="LysM"/>
    <property type="match status" value="1"/>
</dbReference>
<dbReference type="SMART" id="SM00554">
    <property type="entry name" value="FAS1"/>
    <property type="match status" value="1"/>
</dbReference>